<dbReference type="SMART" id="SM00363">
    <property type="entry name" value="S4"/>
    <property type="match status" value="1"/>
</dbReference>
<dbReference type="Proteomes" id="UP000675747">
    <property type="component" value="Unassembled WGS sequence"/>
</dbReference>
<dbReference type="PROSITE" id="PS50889">
    <property type="entry name" value="S4"/>
    <property type="match status" value="1"/>
</dbReference>
<reference evidence="8 9" key="1">
    <citation type="journal article" date="2021" name="Microbiol. Resour. Announc.">
        <title>Draft Genome Sequence of Coralloluteibacterium stylophorae LMG 29479T.</title>
        <authorList>
            <person name="Karlyshev A.V."/>
            <person name="Kudryashova E.B."/>
            <person name="Ariskina E.V."/>
            <person name="Conroy A.P."/>
            <person name="Abidueva E.Y."/>
        </authorList>
    </citation>
    <scope>NUCLEOTIDE SEQUENCE [LARGE SCALE GENOMIC DNA]</scope>
    <source>
        <strain evidence="8 9">LMG 29479</strain>
    </source>
</reference>
<feature type="compositionally biased region" description="Basic and acidic residues" evidence="5">
    <location>
        <begin position="95"/>
        <end position="105"/>
    </location>
</feature>
<dbReference type="InterPro" id="IPR002942">
    <property type="entry name" value="S4_RNA-bd"/>
</dbReference>
<reference evidence="7" key="2">
    <citation type="submission" date="2021-04" db="EMBL/GenBank/DDBJ databases">
        <authorList>
            <person name="Karlyshev A.V."/>
        </authorList>
    </citation>
    <scope>NUCLEOTIDE SEQUENCE</scope>
    <source>
        <strain evidence="7">LMG 29479</strain>
    </source>
</reference>
<feature type="region of interest" description="Disordered" evidence="5">
    <location>
        <begin position="95"/>
        <end position="139"/>
    </location>
</feature>
<organism evidence="7">
    <name type="scientific">Coralloluteibacterium stylophorae</name>
    <dbReference type="NCBI Taxonomy" id="1776034"/>
    <lineage>
        <taxon>Bacteria</taxon>
        <taxon>Pseudomonadati</taxon>
        <taxon>Pseudomonadota</taxon>
        <taxon>Gammaproteobacteria</taxon>
        <taxon>Lysobacterales</taxon>
        <taxon>Lysobacteraceae</taxon>
        <taxon>Coralloluteibacterium</taxon>
    </lineage>
</organism>
<evidence type="ECO:0000313" key="7">
    <source>
        <dbReference type="EMBL" id="MBR0562535.1"/>
    </source>
</evidence>
<dbReference type="PIRSF" id="PIRSF016821">
    <property type="entry name" value="HSP15"/>
    <property type="match status" value="1"/>
</dbReference>
<dbReference type="EMBL" id="JAGQFT010000058">
    <property type="protein sequence ID" value="MBR0562535.1"/>
    <property type="molecule type" value="Genomic_DNA"/>
</dbReference>
<evidence type="ECO:0000256" key="1">
    <source>
        <dbReference type="ARBA" id="ARBA00008396"/>
    </source>
</evidence>
<dbReference type="RefSeq" id="WP_211926476.1">
    <property type="nucleotide sequence ID" value="NZ_JAGQFT020000015.1"/>
</dbReference>
<evidence type="ECO:0000256" key="2">
    <source>
        <dbReference type="ARBA" id="ARBA00022884"/>
    </source>
</evidence>
<dbReference type="GO" id="GO:0003727">
    <property type="term" value="F:single-stranded RNA binding"/>
    <property type="evidence" value="ECO:0007669"/>
    <property type="project" value="InterPro"/>
</dbReference>
<dbReference type="Gene3D" id="3.10.290.10">
    <property type="entry name" value="RNA-binding S4 domain"/>
    <property type="match status" value="1"/>
</dbReference>
<feature type="compositionally biased region" description="Basic residues" evidence="5">
    <location>
        <begin position="115"/>
        <end position="124"/>
    </location>
</feature>
<evidence type="ECO:0000313" key="9">
    <source>
        <dbReference type="Proteomes" id="UP000675747"/>
    </source>
</evidence>
<dbReference type="InterPro" id="IPR036986">
    <property type="entry name" value="S4_RNA-bd_sf"/>
</dbReference>
<sequence length="139" mass="15357">MSDELVPSVRLDVWLWAARFFKTRALSKQAIENHRVEVAGAAAKPSRAVRVGDRVAVTRGSERYEIDVLGLSDTRGPAPVAQALYAETAASVAAREAERERRRAEGGPVAPPKRPDKKARRQIKSFKGDNDGLPPWFPR</sequence>
<name>A0A8J8AXY7_9GAMM</name>
<evidence type="ECO:0000256" key="3">
    <source>
        <dbReference type="ARBA" id="ARBA00023125"/>
    </source>
</evidence>
<gene>
    <name evidence="8" type="ORF">KB893_017160</name>
    <name evidence="7" type="ORF">KB893_08405</name>
</gene>
<proteinExistence type="inferred from homology"/>
<protein>
    <recommendedName>
        <fullName evidence="4">Heat shock protein 15</fullName>
    </recommendedName>
</protein>
<dbReference type="GO" id="GO:0043023">
    <property type="term" value="F:ribosomal large subunit binding"/>
    <property type="evidence" value="ECO:0007669"/>
    <property type="project" value="InterPro"/>
</dbReference>
<evidence type="ECO:0000256" key="5">
    <source>
        <dbReference type="SAM" id="MobiDB-lite"/>
    </source>
</evidence>
<evidence type="ECO:0000256" key="4">
    <source>
        <dbReference type="PIRNR" id="PIRNR016821"/>
    </source>
</evidence>
<keyword evidence="9" id="KW-1185">Reference proteome</keyword>
<keyword evidence="2 4" id="KW-0694">RNA-binding</keyword>
<evidence type="ECO:0000259" key="6">
    <source>
        <dbReference type="SMART" id="SM00363"/>
    </source>
</evidence>
<feature type="domain" description="RNA-binding S4" evidence="6">
    <location>
        <begin position="9"/>
        <end position="71"/>
    </location>
</feature>
<dbReference type="EMBL" id="JAGQFT020000015">
    <property type="protein sequence ID" value="MBS7458867.1"/>
    <property type="molecule type" value="Genomic_DNA"/>
</dbReference>
<dbReference type="SUPFAM" id="SSF55174">
    <property type="entry name" value="Alpha-L RNA-binding motif"/>
    <property type="match status" value="1"/>
</dbReference>
<dbReference type="AlphaFoldDB" id="A0A8J8AXY7"/>
<comment type="caution">
    <text evidence="7">The sequence shown here is derived from an EMBL/GenBank/DDBJ whole genome shotgun (WGS) entry which is preliminary data.</text>
</comment>
<keyword evidence="3 4" id="KW-0238">DNA-binding</keyword>
<dbReference type="InterPro" id="IPR025708">
    <property type="entry name" value="HSP15"/>
</dbReference>
<dbReference type="Pfam" id="PF01479">
    <property type="entry name" value="S4"/>
    <property type="match status" value="1"/>
</dbReference>
<comment type="similarity">
    <text evidence="1 4">Belongs to the HSP15 family.</text>
</comment>
<dbReference type="GO" id="GO:0003677">
    <property type="term" value="F:DNA binding"/>
    <property type="evidence" value="ECO:0007669"/>
    <property type="project" value="UniProtKB-KW"/>
</dbReference>
<evidence type="ECO:0000313" key="8">
    <source>
        <dbReference type="EMBL" id="MBS7458867.1"/>
    </source>
</evidence>
<accession>A0A8J8AXY7</accession>
<dbReference type="GO" id="GO:0034605">
    <property type="term" value="P:cellular response to heat"/>
    <property type="evidence" value="ECO:0007669"/>
    <property type="project" value="InterPro"/>
</dbReference>
<dbReference type="CDD" id="cd00165">
    <property type="entry name" value="S4"/>
    <property type="match status" value="1"/>
</dbReference>